<evidence type="ECO:0000259" key="6">
    <source>
        <dbReference type="PROSITE" id="PS50885"/>
    </source>
</evidence>
<evidence type="ECO:0000256" key="2">
    <source>
        <dbReference type="ARBA" id="ARBA00029447"/>
    </source>
</evidence>
<dbReference type="Pfam" id="PF00672">
    <property type="entry name" value="HAMP"/>
    <property type="match status" value="1"/>
</dbReference>
<sequence>MKNSSGQTNQTSVKWGIKWKMVSIVMLLMIVFLFILTYLQISSQKNLLEAELSKRIEIMKEKLTAKGESIIASLSYQIEKDIAGYNLSGVTENIYGSVTENKELIYAVLVNTSNIVFVHTLKPDLAGTQLDSPSDQAGSAVSGLTVKEYKKDKDSFLKISSPVQISTEPWGVLHIFLSFEDLDREIENSRSKIDYQTNQMIKKAVFTSLLFLVIAFAVVLYFSTLFLRPLIYLTNSAHELSKGNFTRSIHINRKDEIGILAEAMHNMMINLSNIIEKNIITSEKLSSAALEQTASLQETSSLMEEMSSMTLMNAENATQADNFMKQTSQVVTSANKTMTLLAGSINEVSAASEETFNIIKTIDEIAFQTNLLALNAAVEAARAGETGAGFAVVADEVRNLAMRSAKAARNTADLIENTVKKIKEGSELANTADQGFKNVASNAAKVADLVSEISLASKEQKTRIEQINGSVARMNEVVQKNAARAEELSDSMSVFKI</sequence>
<feature type="transmembrane region" description="Helical" evidence="4">
    <location>
        <begin position="20"/>
        <end position="39"/>
    </location>
</feature>
<dbReference type="SMART" id="SM00283">
    <property type="entry name" value="MA"/>
    <property type="match status" value="1"/>
</dbReference>
<dbReference type="PROSITE" id="PS50885">
    <property type="entry name" value="HAMP"/>
    <property type="match status" value="1"/>
</dbReference>
<dbReference type="Gene3D" id="6.10.340.10">
    <property type="match status" value="1"/>
</dbReference>
<evidence type="ECO:0000256" key="4">
    <source>
        <dbReference type="SAM" id="Phobius"/>
    </source>
</evidence>
<dbReference type="GO" id="GO:0006935">
    <property type="term" value="P:chemotaxis"/>
    <property type="evidence" value="ECO:0007669"/>
    <property type="project" value="UniProtKB-KW"/>
</dbReference>
<proteinExistence type="inferred from homology"/>
<dbReference type="Proteomes" id="UP000663720">
    <property type="component" value="Chromosome"/>
</dbReference>
<dbReference type="GO" id="GO:0007165">
    <property type="term" value="P:signal transduction"/>
    <property type="evidence" value="ECO:0007669"/>
    <property type="project" value="UniProtKB-KW"/>
</dbReference>
<dbReference type="PANTHER" id="PTHR43531:SF11">
    <property type="entry name" value="METHYL-ACCEPTING CHEMOTAXIS PROTEIN 3"/>
    <property type="match status" value="1"/>
</dbReference>
<protein>
    <submittedName>
        <fullName evidence="7">Methyl-accepting chemotaxis protein signailing-domain-containing protein, HAMP domain-containing</fullName>
    </submittedName>
</protein>
<dbReference type="InterPro" id="IPR003660">
    <property type="entry name" value="HAMP_dom"/>
</dbReference>
<keyword evidence="3" id="KW-0807">Transducer</keyword>
<dbReference type="CDD" id="cd06225">
    <property type="entry name" value="HAMP"/>
    <property type="match status" value="1"/>
</dbReference>
<dbReference type="GO" id="GO:0004888">
    <property type="term" value="F:transmembrane signaling receptor activity"/>
    <property type="evidence" value="ECO:0007669"/>
    <property type="project" value="TreeGrafter"/>
</dbReference>
<dbReference type="Pfam" id="PF00015">
    <property type="entry name" value="MCPsignal"/>
    <property type="match status" value="1"/>
</dbReference>
<dbReference type="InterPro" id="IPR004089">
    <property type="entry name" value="MCPsignal_dom"/>
</dbReference>
<organism evidence="7 8">
    <name type="scientific">Desulfonema limicola</name>
    <dbReference type="NCBI Taxonomy" id="45656"/>
    <lineage>
        <taxon>Bacteria</taxon>
        <taxon>Pseudomonadati</taxon>
        <taxon>Thermodesulfobacteriota</taxon>
        <taxon>Desulfobacteria</taxon>
        <taxon>Desulfobacterales</taxon>
        <taxon>Desulfococcaceae</taxon>
        <taxon>Desulfonema</taxon>
    </lineage>
</organism>
<dbReference type="KEGG" id="dli:dnl_40430"/>
<feature type="transmembrane region" description="Helical" evidence="4">
    <location>
        <begin position="204"/>
        <end position="227"/>
    </location>
</feature>
<keyword evidence="4" id="KW-0472">Membrane</keyword>
<evidence type="ECO:0000313" key="8">
    <source>
        <dbReference type="Proteomes" id="UP000663720"/>
    </source>
</evidence>
<feature type="domain" description="HAMP" evidence="6">
    <location>
        <begin position="224"/>
        <end position="276"/>
    </location>
</feature>
<dbReference type="PROSITE" id="PS50111">
    <property type="entry name" value="CHEMOTAXIS_TRANSDUC_2"/>
    <property type="match status" value="1"/>
</dbReference>
<accession>A0A975BAD9</accession>
<evidence type="ECO:0000256" key="1">
    <source>
        <dbReference type="ARBA" id="ARBA00022500"/>
    </source>
</evidence>
<dbReference type="AlphaFoldDB" id="A0A975BAD9"/>
<gene>
    <name evidence="7" type="ORF">dnl_40430</name>
</gene>
<dbReference type="PANTHER" id="PTHR43531">
    <property type="entry name" value="PROTEIN ICFG"/>
    <property type="match status" value="1"/>
</dbReference>
<dbReference type="SMART" id="SM00304">
    <property type="entry name" value="HAMP"/>
    <property type="match status" value="1"/>
</dbReference>
<keyword evidence="4" id="KW-1133">Transmembrane helix</keyword>
<comment type="similarity">
    <text evidence="2">Belongs to the methyl-accepting chemotaxis (MCP) protein family.</text>
</comment>
<dbReference type="InterPro" id="IPR051310">
    <property type="entry name" value="MCP_chemotaxis"/>
</dbReference>
<keyword evidence="8" id="KW-1185">Reference proteome</keyword>
<keyword evidence="1" id="KW-0145">Chemotaxis</keyword>
<name>A0A975BAD9_9BACT</name>
<dbReference type="Gene3D" id="1.10.287.950">
    <property type="entry name" value="Methyl-accepting chemotaxis protein"/>
    <property type="match status" value="1"/>
</dbReference>
<reference evidence="7" key="1">
    <citation type="journal article" date="2021" name="Microb. Physiol.">
        <title>Proteogenomic Insights into the Physiology of Marine, Sulfate-Reducing, Filamentous Desulfonema limicola and Desulfonema magnum.</title>
        <authorList>
            <person name="Schnaars V."/>
            <person name="Wohlbrand L."/>
            <person name="Scheve S."/>
            <person name="Hinrichs C."/>
            <person name="Reinhardt R."/>
            <person name="Rabus R."/>
        </authorList>
    </citation>
    <scope>NUCLEOTIDE SEQUENCE</scope>
    <source>
        <strain evidence="7">5ac10</strain>
    </source>
</reference>
<dbReference type="GO" id="GO:0005886">
    <property type="term" value="C:plasma membrane"/>
    <property type="evidence" value="ECO:0007669"/>
    <property type="project" value="TreeGrafter"/>
</dbReference>
<dbReference type="RefSeq" id="WP_207687707.1">
    <property type="nucleotide sequence ID" value="NZ_CP061799.1"/>
</dbReference>
<dbReference type="SUPFAM" id="SSF58104">
    <property type="entry name" value="Methyl-accepting chemotaxis protein (MCP) signaling domain"/>
    <property type="match status" value="1"/>
</dbReference>
<dbReference type="EMBL" id="CP061799">
    <property type="protein sequence ID" value="QTA81700.1"/>
    <property type="molecule type" value="Genomic_DNA"/>
</dbReference>
<keyword evidence="4" id="KW-0812">Transmembrane</keyword>
<evidence type="ECO:0000313" key="7">
    <source>
        <dbReference type="EMBL" id="QTA81700.1"/>
    </source>
</evidence>
<feature type="domain" description="Methyl-accepting transducer" evidence="5">
    <location>
        <begin position="267"/>
        <end position="496"/>
    </location>
</feature>
<evidence type="ECO:0000259" key="5">
    <source>
        <dbReference type="PROSITE" id="PS50111"/>
    </source>
</evidence>
<evidence type="ECO:0000256" key="3">
    <source>
        <dbReference type="PROSITE-ProRule" id="PRU00284"/>
    </source>
</evidence>